<keyword evidence="2" id="KW-0812">Transmembrane</keyword>
<feature type="transmembrane region" description="Helical" evidence="2">
    <location>
        <begin position="30"/>
        <end position="51"/>
    </location>
</feature>
<feature type="transmembrane region" description="Helical" evidence="2">
    <location>
        <begin position="345"/>
        <end position="367"/>
    </location>
</feature>
<feature type="domain" description="Major facilitator superfamily (MFS) profile" evidence="3">
    <location>
        <begin position="35"/>
        <end position="434"/>
    </location>
</feature>
<dbReference type="Gene3D" id="1.20.1250.20">
    <property type="entry name" value="MFS general substrate transporter like domains"/>
    <property type="match status" value="1"/>
</dbReference>
<dbReference type="InterPro" id="IPR036259">
    <property type="entry name" value="MFS_trans_sf"/>
</dbReference>
<dbReference type="PANTHER" id="PTHR11360:SF284">
    <property type="entry name" value="EG:103B4.3 PROTEIN-RELATED"/>
    <property type="match status" value="1"/>
</dbReference>
<feature type="region of interest" description="Disordered" evidence="1">
    <location>
        <begin position="221"/>
        <end position="243"/>
    </location>
</feature>
<feature type="transmembrane region" description="Helical" evidence="2">
    <location>
        <begin position="411"/>
        <end position="429"/>
    </location>
</feature>
<organism evidence="4">
    <name type="scientific">marine metagenome</name>
    <dbReference type="NCBI Taxonomy" id="408172"/>
    <lineage>
        <taxon>unclassified sequences</taxon>
        <taxon>metagenomes</taxon>
        <taxon>ecological metagenomes</taxon>
    </lineage>
</organism>
<feature type="transmembrane region" description="Helical" evidence="2">
    <location>
        <begin position="290"/>
        <end position="309"/>
    </location>
</feature>
<dbReference type="InterPro" id="IPR050327">
    <property type="entry name" value="Proton-linked_MCT"/>
</dbReference>
<name>A0A381TM98_9ZZZZ</name>
<feature type="transmembrane region" description="Helical" evidence="2">
    <location>
        <begin position="71"/>
        <end position="91"/>
    </location>
</feature>
<dbReference type="Pfam" id="PF07690">
    <property type="entry name" value="MFS_1"/>
    <property type="match status" value="1"/>
</dbReference>
<feature type="transmembrane region" description="Helical" evidence="2">
    <location>
        <begin position="191"/>
        <end position="211"/>
    </location>
</feature>
<sequence>MSHPTQQQKGKSLKSIFQVVYRWHPEPPFFYGWVVLGAAGIGAFIATSVAQTVFGGVQDLIAGEMSWDRKTVALAATFGTWSSGLTMPFIGKMVDRFGPRWMMLLAALLVGFGSIYLAGAQTIWQFFFAYVVIRSVAGPNLQNLVPRTIAVNFFTKRRNLAMGITSLNRIVGESANIQIITALSSAFSWRIAYRTLGFITVPLALPIFLLVRHRPEEVGQFPDGENIRGNDYDSSTQSPSAEPKWSMKEIISLPPFWFILMGEFVAVTATSMVIFQVVPFLADGGMSQSAAAGALTLGNLLGGISVPIWGWLTDRFTTKRIAVIIIASSIAPTLLFMTVNSSTFGFPLVVIWTAVTCVVFVLGSMMLGAVFGRNSFGTATGITGPSRTAAMGLGPTVGAYAVTWTGSYDPIFVAATAGYLLAIVLYLSVRSETYQ</sequence>
<evidence type="ECO:0000256" key="2">
    <source>
        <dbReference type="SAM" id="Phobius"/>
    </source>
</evidence>
<dbReference type="GO" id="GO:0022857">
    <property type="term" value="F:transmembrane transporter activity"/>
    <property type="evidence" value="ECO:0007669"/>
    <property type="project" value="InterPro"/>
</dbReference>
<reference evidence="4" key="1">
    <citation type="submission" date="2018-05" db="EMBL/GenBank/DDBJ databases">
        <authorList>
            <person name="Lanie J.A."/>
            <person name="Ng W.-L."/>
            <person name="Kazmierczak K.M."/>
            <person name="Andrzejewski T.M."/>
            <person name="Davidsen T.M."/>
            <person name="Wayne K.J."/>
            <person name="Tettelin H."/>
            <person name="Glass J.I."/>
            <person name="Rusch D."/>
            <person name="Podicherti R."/>
            <person name="Tsui H.-C.T."/>
            <person name="Winkler M.E."/>
        </authorList>
    </citation>
    <scope>NUCLEOTIDE SEQUENCE</scope>
</reference>
<protein>
    <recommendedName>
        <fullName evidence="3">Major facilitator superfamily (MFS) profile domain-containing protein</fullName>
    </recommendedName>
</protein>
<dbReference type="InterPro" id="IPR020846">
    <property type="entry name" value="MFS_dom"/>
</dbReference>
<dbReference type="PROSITE" id="PS50850">
    <property type="entry name" value="MFS"/>
    <property type="match status" value="1"/>
</dbReference>
<evidence type="ECO:0000256" key="1">
    <source>
        <dbReference type="SAM" id="MobiDB-lite"/>
    </source>
</evidence>
<feature type="transmembrane region" description="Helical" evidence="2">
    <location>
        <begin position="321"/>
        <end position="339"/>
    </location>
</feature>
<proteinExistence type="predicted"/>
<feature type="transmembrane region" description="Helical" evidence="2">
    <location>
        <begin position="388"/>
        <end position="405"/>
    </location>
</feature>
<dbReference type="AlphaFoldDB" id="A0A381TM98"/>
<dbReference type="InterPro" id="IPR011701">
    <property type="entry name" value="MFS"/>
</dbReference>
<accession>A0A381TM98</accession>
<feature type="transmembrane region" description="Helical" evidence="2">
    <location>
        <begin position="103"/>
        <end position="133"/>
    </location>
</feature>
<evidence type="ECO:0000313" key="4">
    <source>
        <dbReference type="EMBL" id="SVA16914.1"/>
    </source>
</evidence>
<feature type="transmembrane region" description="Helical" evidence="2">
    <location>
        <begin position="256"/>
        <end position="278"/>
    </location>
</feature>
<evidence type="ECO:0000259" key="3">
    <source>
        <dbReference type="PROSITE" id="PS50850"/>
    </source>
</evidence>
<dbReference type="SUPFAM" id="SSF103473">
    <property type="entry name" value="MFS general substrate transporter"/>
    <property type="match status" value="1"/>
</dbReference>
<keyword evidence="2" id="KW-0472">Membrane</keyword>
<dbReference type="EMBL" id="UINC01004797">
    <property type="protein sequence ID" value="SVA16914.1"/>
    <property type="molecule type" value="Genomic_DNA"/>
</dbReference>
<gene>
    <name evidence="4" type="ORF">METZ01_LOCUS69768</name>
</gene>
<keyword evidence="2" id="KW-1133">Transmembrane helix</keyword>
<dbReference type="PANTHER" id="PTHR11360">
    <property type="entry name" value="MONOCARBOXYLATE TRANSPORTER"/>
    <property type="match status" value="1"/>
</dbReference>